<proteinExistence type="evidence at transcript level"/>
<organism evidence="5">
    <name type="scientific">Megafenestra aurita</name>
    <dbReference type="NCBI Taxonomy" id="2291010"/>
    <lineage>
        <taxon>Eukaryota</taxon>
        <taxon>Metazoa</taxon>
        <taxon>Ecdysozoa</taxon>
        <taxon>Arthropoda</taxon>
        <taxon>Crustacea</taxon>
        <taxon>Branchiopoda</taxon>
        <taxon>Diplostraca</taxon>
        <taxon>Cladocera</taxon>
        <taxon>Anomopoda</taxon>
        <taxon>Daphniidae</taxon>
        <taxon>Megafenestra</taxon>
    </lineage>
</organism>
<dbReference type="Gene3D" id="3.40.50.150">
    <property type="entry name" value="Vaccinia Virus protein VP39"/>
    <property type="match status" value="1"/>
</dbReference>
<dbReference type="GO" id="GO:1904262">
    <property type="term" value="P:negative regulation of TORC1 signaling"/>
    <property type="evidence" value="ECO:0007669"/>
    <property type="project" value="TreeGrafter"/>
</dbReference>
<gene>
    <name evidence="5" type="primary">EOG090X0FUY</name>
</gene>
<evidence type="ECO:0000256" key="4">
    <source>
        <dbReference type="HAMAP-Rule" id="MF_03044"/>
    </source>
</evidence>
<evidence type="ECO:0000256" key="3">
    <source>
        <dbReference type="ARBA" id="ARBA00022691"/>
    </source>
</evidence>
<dbReference type="PANTHER" id="PTHR21008:SF0">
    <property type="entry name" value="S-ADENOSYLMETHIONINE SENSOR UPSTREAM OF MTORC1"/>
    <property type="match status" value="1"/>
</dbReference>
<dbReference type="EMBL" id="LR023097">
    <property type="protein sequence ID" value="SVE92716.1"/>
    <property type="molecule type" value="mRNA"/>
</dbReference>
<dbReference type="GO" id="GO:0032259">
    <property type="term" value="P:methylation"/>
    <property type="evidence" value="ECO:0007669"/>
    <property type="project" value="UniProtKB-KW"/>
</dbReference>
<dbReference type="GO" id="GO:0008168">
    <property type="term" value="F:methyltransferase activity"/>
    <property type="evidence" value="ECO:0007669"/>
    <property type="project" value="UniProtKB-UniRule"/>
</dbReference>
<evidence type="ECO:0000256" key="1">
    <source>
        <dbReference type="ARBA" id="ARBA00022603"/>
    </source>
</evidence>
<keyword evidence="3 4" id="KW-0949">S-adenosyl-L-methionine</keyword>
<dbReference type="InterPro" id="IPR029063">
    <property type="entry name" value="SAM-dependent_MTases_sf"/>
</dbReference>
<dbReference type="InterPro" id="IPR021867">
    <property type="entry name" value="Bmt2/SAMTOR"/>
</dbReference>
<dbReference type="PANTHER" id="PTHR21008">
    <property type="entry name" value="S-ADENOSYLMETHIONINE SENSOR UPSTREAM OF MTORC1-RELATED"/>
    <property type="match status" value="1"/>
</dbReference>
<dbReference type="Pfam" id="PF11968">
    <property type="entry name" value="Bmt2"/>
    <property type="match status" value="1"/>
</dbReference>
<reference evidence="5" key="1">
    <citation type="submission" date="2018-08" db="EMBL/GenBank/DDBJ databases">
        <authorList>
            <person name="Cornetti L."/>
        </authorList>
    </citation>
    <scope>NUCLEOTIDE SEQUENCE</scope>
    <source>
        <strain evidence="5">CH-H-2</strain>
    </source>
</reference>
<dbReference type="SUPFAM" id="SSF53335">
    <property type="entry name" value="S-adenosyl-L-methionine-dependent methyltransferases"/>
    <property type="match status" value="1"/>
</dbReference>
<comment type="similarity">
    <text evidence="4">Belongs to the BMT2 family.</text>
</comment>
<keyword evidence="1 4" id="KW-0489">Methyltransferase</keyword>
<protein>
    <recommendedName>
        <fullName evidence="4">S-adenosylmethionine sensor upstream of mTORC1</fullName>
    </recommendedName>
    <alternativeName>
        <fullName evidence="4">Probable methyltransferase BMT2 homolog</fullName>
        <ecNumber evidence="4">2.1.1.-</ecNumber>
    </alternativeName>
</protein>
<evidence type="ECO:0000256" key="2">
    <source>
        <dbReference type="ARBA" id="ARBA00022679"/>
    </source>
</evidence>
<comment type="function">
    <text evidence="4">S-adenosyl-L-methionine-binding protein that acts as an inhibitor of mTORC1 signaling. Acts as a sensor of S-adenosyl-L-methionine to signal methionine sufficiency to mTORC1. Probably also acts as a S-adenosyl-L-methionine-dependent methyltransferase.</text>
</comment>
<evidence type="ECO:0000313" key="5">
    <source>
        <dbReference type="EMBL" id="SVE92716.1"/>
    </source>
</evidence>
<feature type="binding site" evidence="4">
    <location>
        <position position="133"/>
    </location>
    <ligand>
        <name>S-adenosyl-L-methionine</name>
        <dbReference type="ChEBI" id="CHEBI:59789"/>
    </ligand>
</feature>
<name>A0A4Y7NJG1_9CRUS</name>
<dbReference type="EC" id="2.1.1.-" evidence="4"/>
<accession>A0A4Y7NJG1</accession>
<feature type="binding site" evidence="4">
    <location>
        <position position="115"/>
    </location>
    <ligand>
        <name>S-adenosyl-L-methionine</name>
        <dbReference type="ChEBI" id="CHEBI:59789"/>
    </ligand>
</feature>
<dbReference type="HAMAP" id="MF_03044">
    <property type="entry name" value="BMT2"/>
    <property type="match status" value="1"/>
</dbReference>
<sequence>MSVEAKLLAEVIKSVHRRLRKELNQTCDPESVWLKHCNDETVLKEYANAMHSLATKHWEQLSLTEPLTSRINWTKSFLLNYYHRGGIEKERKRSKLEIQWPEMKLDKKIKVLDVGSCYNPFCEFPELDVLAIDLCPALESVYQCDFLQVAVGEKTVISNNRRTSSLAANHFHCVVFSFLLEYFPSPSQRWTCCKRAQQLLVEEGVLVIITPDSKAAHSNAQIMRSWREALAQIGLKRIKYEKLPHAHCMAFRKTQIVLDSLKNDQELASMMSIPQDFHHNVDQEESNHYEPFTEEELVEGFSHLPLLDDD</sequence>
<dbReference type="AlphaFoldDB" id="A0A4Y7NJG1"/>
<keyword evidence="2 4" id="KW-0808">Transferase</keyword>